<dbReference type="RefSeq" id="WP_098461660.1">
    <property type="nucleotide sequence ID" value="NZ_PDJC01000001.1"/>
</dbReference>
<name>A0A2A9CXD7_9ACTN</name>
<evidence type="ECO:0000256" key="7">
    <source>
        <dbReference type="ARBA" id="ARBA00023326"/>
    </source>
</evidence>
<comment type="caution">
    <text evidence="8">The sequence shown here is derived from an EMBL/GenBank/DDBJ whole genome shotgun (WGS) entry which is preliminary data.</text>
</comment>
<dbReference type="EMBL" id="PDJC01000001">
    <property type="protein sequence ID" value="PFG18290.1"/>
    <property type="molecule type" value="Genomic_DNA"/>
</dbReference>
<keyword evidence="9" id="KW-1185">Reference proteome</keyword>
<dbReference type="AlphaFoldDB" id="A0A2A9CXD7"/>
<dbReference type="Gene3D" id="3.40.50.1820">
    <property type="entry name" value="alpha/beta hydrolase"/>
    <property type="match status" value="1"/>
</dbReference>
<organism evidence="8 9">
    <name type="scientific">Propionicimonas paludicola</name>
    <dbReference type="NCBI Taxonomy" id="185243"/>
    <lineage>
        <taxon>Bacteria</taxon>
        <taxon>Bacillati</taxon>
        <taxon>Actinomycetota</taxon>
        <taxon>Actinomycetes</taxon>
        <taxon>Propionibacteriales</taxon>
        <taxon>Nocardioidaceae</taxon>
        <taxon>Propionicimonas</taxon>
    </lineage>
</organism>
<proteinExistence type="predicted"/>
<keyword evidence="6" id="KW-0119">Carbohydrate metabolism</keyword>
<gene>
    <name evidence="8" type="ORF">ATK74_2874</name>
</gene>
<keyword evidence="7" id="KW-0624">Polysaccharide degradation</keyword>
<accession>A0A2A9CXD7</accession>
<evidence type="ECO:0000313" key="9">
    <source>
        <dbReference type="Proteomes" id="UP000226079"/>
    </source>
</evidence>
<evidence type="ECO:0000256" key="2">
    <source>
        <dbReference type="ARBA" id="ARBA00022525"/>
    </source>
</evidence>
<evidence type="ECO:0000256" key="4">
    <source>
        <dbReference type="ARBA" id="ARBA00022729"/>
    </source>
</evidence>
<keyword evidence="5" id="KW-0378">Hydrolase</keyword>
<comment type="subcellular location">
    <subcellularLocation>
        <location evidence="1">Secreted</location>
    </subcellularLocation>
</comment>
<evidence type="ECO:0000256" key="5">
    <source>
        <dbReference type="ARBA" id="ARBA00022801"/>
    </source>
</evidence>
<keyword evidence="4" id="KW-0732">Signal</keyword>
<dbReference type="PANTHER" id="PTHR38050">
    <property type="match status" value="1"/>
</dbReference>
<dbReference type="InterPro" id="IPR010126">
    <property type="entry name" value="Esterase_phb"/>
</dbReference>
<evidence type="ECO:0000256" key="6">
    <source>
        <dbReference type="ARBA" id="ARBA00023277"/>
    </source>
</evidence>
<dbReference type="PANTHER" id="PTHR38050:SF2">
    <property type="entry name" value="FERULOYL ESTERASE C-RELATED"/>
    <property type="match status" value="1"/>
</dbReference>
<evidence type="ECO:0000313" key="8">
    <source>
        <dbReference type="EMBL" id="PFG18290.1"/>
    </source>
</evidence>
<keyword evidence="2" id="KW-0964">Secreted</keyword>
<dbReference type="OrthoDB" id="9767239at2"/>
<dbReference type="GO" id="GO:0005576">
    <property type="term" value="C:extracellular region"/>
    <property type="evidence" value="ECO:0007669"/>
    <property type="project" value="UniProtKB-SubCell"/>
</dbReference>
<sequence length="297" mass="31832">MDARTRTWLVGLTLLALLCLPASITPPRIQPATVGTLAVEGREFRLRIPSGYDSRRPAGLVIGLHGYTSNADELDSYFGLSAETERRGLLLALPEGTRNLQGHRFWNATDACCNFDHSEVDDSGYLSAVIATVSAQYAVDPRRVWLIGHSNGGYLSHRVACEHADQVTGIVSLAGMQNIDPAACRPSAPVAVLQVHGTGDDTVMFAGAGSPQRADSYPSAVNTVAEWARLDGCQPDPTLGASRYLTTDGAEARVSVWSHCEGTSQAELWAILDGGHVPPLRSDFAATILDWLDAHAR</sequence>
<reference evidence="8 9" key="1">
    <citation type="submission" date="2017-10" db="EMBL/GenBank/DDBJ databases">
        <title>Sequencing the genomes of 1000 actinobacteria strains.</title>
        <authorList>
            <person name="Klenk H.-P."/>
        </authorList>
    </citation>
    <scope>NUCLEOTIDE SEQUENCE [LARGE SCALE GENOMIC DNA]</scope>
    <source>
        <strain evidence="8 9">DSM 15597</strain>
    </source>
</reference>
<dbReference type="InterPro" id="IPR043595">
    <property type="entry name" value="FaeB/C/D"/>
</dbReference>
<evidence type="ECO:0000256" key="1">
    <source>
        <dbReference type="ARBA" id="ARBA00004613"/>
    </source>
</evidence>
<dbReference type="SUPFAM" id="SSF53474">
    <property type="entry name" value="alpha/beta-Hydrolases"/>
    <property type="match status" value="1"/>
</dbReference>
<protein>
    <submittedName>
        <fullName evidence="8">Polyhydroxybutyrate depolymerase</fullName>
    </submittedName>
</protein>
<evidence type="ECO:0000256" key="3">
    <source>
        <dbReference type="ARBA" id="ARBA00022651"/>
    </source>
</evidence>
<dbReference type="InterPro" id="IPR029058">
    <property type="entry name" value="AB_hydrolase_fold"/>
</dbReference>
<dbReference type="GO" id="GO:0030600">
    <property type="term" value="F:feruloyl esterase activity"/>
    <property type="evidence" value="ECO:0007669"/>
    <property type="project" value="InterPro"/>
</dbReference>
<dbReference type="Pfam" id="PF10503">
    <property type="entry name" value="Esterase_PHB"/>
    <property type="match status" value="1"/>
</dbReference>
<dbReference type="Proteomes" id="UP000226079">
    <property type="component" value="Unassembled WGS sequence"/>
</dbReference>
<keyword evidence="3" id="KW-0858">Xylan degradation</keyword>
<dbReference type="GO" id="GO:0045493">
    <property type="term" value="P:xylan catabolic process"/>
    <property type="evidence" value="ECO:0007669"/>
    <property type="project" value="UniProtKB-KW"/>
</dbReference>